<keyword evidence="7" id="KW-0732">Signal</keyword>
<dbReference type="PANTHER" id="PTHR47540:SF6">
    <property type="entry name" value="ZN(II)2CYS6 TRANSCRIPTION FACTOR (EUROFUNG)"/>
    <property type="match status" value="1"/>
</dbReference>
<protein>
    <recommendedName>
        <fullName evidence="8">Xylanolytic transcriptional activator regulatory domain-containing protein</fullName>
    </recommendedName>
</protein>
<keyword evidence="6" id="KW-0539">Nucleus</keyword>
<name>A0A0H5C4L8_CYBJN</name>
<dbReference type="InterPro" id="IPR051711">
    <property type="entry name" value="Stress_Response_Reg"/>
</dbReference>
<dbReference type="CDD" id="cd12148">
    <property type="entry name" value="fungal_TF_MHR"/>
    <property type="match status" value="1"/>
</dbReference>
<dbReference type="PANTHER" id="PTHR47540">
    <property type="entry name" value="THIAMINE REPRESSIBLE GENES REGULATORY PROTEIN THI5"/>
    <property type="match status" value="1"/>
</dbReference>
<dbReference type="GO" id="GO:0005634">
    <property type="term" value="C:nucleus"/>
    <property type="evidence" value="ECO:0007669"/>
    <property type="project" value="UniProtKB-SubCell"/>
</dbReference>
<evidence type="ECO:0000256" key="5">
    <source>
        <dbReference type="ARBA" id="ARBA00023163"/>
    </source>
</evidence>
<keyword evidence="2" id="KW-0862">Zinc</keyword>
<keyword evidence="5" id="KW-0804">Transcription</keyword>
<accession>A0A0H5C4L8</accession>
<feature type="chain" id="PRO_5005216500" description="Xylanolytic transcriptional activator regulatory domain-containing protein" evidence="7">
    <location>
        <begin position="21"/>
        <end position="405"/>
    </location>
</feature>
<evidence type="ECO:0000256" key="7">
    <source>
        <dbReference type="SAM" id="SignalP"/>
    </source>
</evidence>
<dbReference type="SMART" id="SM00906">
    <property type="entry name" value="Fungal_trans"/>
    <property type="match status" value="1"/>
</dbReference>
<dbReference type="EMBL" id="CDQK01000003">
    <property type="protein sequence ID" value="CEP22928.1"/>
    <property type="molecule type" value="Genomic_DNA"/>
</dbReference>
<sequence>MAYFFILLAIGQQYLDETHARSEVPGISYFNTSTRLMDTQSEEPTIQKIQTLLLVGFYQQGLNRSITAFTHYGCAVRMSLAMGLHRRMKSLPLEEQEQRRRLWWTCFCMDTVWTAKLGQPVHVEMADITVDTSELITLNDGFNSEILRANVQLAVITGDIMKTIYRPTVKKTIDDLLSALRKLGSFQKNLPPRLKSSIIVHNDRTVANLYLRLNQIVIITIRPLVLSVFIGQQDTNDNSTEITQAIKRCVGAACANINILFHLKEVGMFSKFGFWDARYLFSSLLVLYMSSTDTNLIPVGRDLNRLMSEAGNFTAIENEIRLRELDSLFEKFRDEAETEAKLYQHSDAISPNTILLNEISNIFTTQEETDDEFLDFIRPFSKEVSPEVWKNLTTNLQSWDSTGYV</sequence>
<dbReference type="Pfam" id="PF04082">
    <property type="entry name" value="Fungal_trans"/>
    <property type="match status" value="1"/>
</dbReference>
<dbReference type="InterPro" id="IPR007219">
    <property type="entry name" value="XnlR_reg_dom"/>
</dbReference>
<dbReference type="Proteomes" id="UP000038830">
    <property type="component" value="Unassembled WGS sequence"/>
</dbReference>
<evidence type="ECO:0000256" key="3">
    <source>
        <dbReference type="ARBA" id="ARBA00023015"/>
    </source>
</evidence>
<dbReference type="GO" id="GO:0008270">
    <property type="term" value="F:zinc ion binding"/>
    <property type="evidence" value="ECO:0007669"/>
    <property type="project" value="InterPro"/>
</dbReference>
<keyword evidence="4" id="KW-0238">DNA-binding</keyword>
<evidence type="ECO:0000313" key="10">
    <source>
        <dbReference type="Proteomes" id="UP000038830"/>
    </source>
</evidence>
<dbReference type="AlphaFoldDB" id="A0A0H5C4L8"/>
<dbReference type="GO" id="GO:0006351">
    <property type="term" value="P:DNA-templated transcription"/>
    <property type="evidence" value="ECO:0007669"/>
    <property type="project" value="InterPro"/>
</dbReference>
<evidence type="ECO:0000259" key="8">
    <source>
        <dbReference type="SMART" id="SM00906"/>
    </source>
</evidence>
<feature type="signal peptide" evidence="7">
    <location>
        <begin position="1"/>
        <end position="20"/>
    </location>
</feature>
<gene>
    <name evidence="9" type="ORF">BN1211_3387</name>
</gene>
<dbReference type="GO" id="GO:0045944">
    <property type="term" value="P:positive regulation of transcription by RNA polymerase II"/>
    <property type="evidence" value="ECO:0007669"/>
    <property type="project" value="TreeGrafter"/>
</dbReference>
<evidence type="ECO:0000256" key="1">
    <source>
        <dbReference type="ARBA" id="ARBA00004123"/>
    </source>
</evidence>
<dbReference type="GO" id="GO:0043565">
    <property type="term" value="F:sequence-specific DNA binding"/>
    <property type="evidence" value="ECO:0007669"/>
    <property type="project" value="TreeGrafter"/>
</dbReference>
<evidence type="ECO:0000256" key="6">
    <source>
        <dbReference type="ARBA" id="ARBA00023242"/>
    </source>
</evidence>
<comment type="subcellular location">
    <subcellularLocation>
        <location evidence="1">Nucleus</location>
    </subcellularLocation>
</comment>
<reference evidence="10" key="1">
    <citation type="journal article" date="2015" name="J. Biotechnol.">
        <title>The structure of the Cyberlindnera jadinii genome and its relation to Candida utilis analyzed by the occurrence of single nucleotide polymorphisms.</title>
        <authorList>
            <person name="Rupp O."/>
            <person name="Brinkrolf K."/>
            <person name="Buerth C."/>
            <person name="Kunigo M."/>
            <person name="Schneider J."/>
            <person name="Jaenicke S."/>
            <person name="Goesmann A."/>
            <person name="Puehler A."/>
            <person name="Jaeger K.-E."/>
            <person name="Ernst J.F."/>
        </authorList>
    </citation>
    <scope>NUCLEOTIDE SEQUENCE [LARGE SCALE GENOMIC DNA]</scope>
    <source>
        <strain evidence="10">ATCC 18201 / CBS 1600 / BCRC 20928 / JCM 3617 / NBRC 0987 / NRRL Y-1542</strain>
    </source>
</reference>
<proteinExistence type="predicted"/>
<keyword evidence="3" id="KW-0805">Transcription regulation</keyword>
<evidence type="ECO:0000313" key="9">
    <source>
        <dbReference type="EMBL" id="CEP22928.1"/>
    </source>
</evidence>
<evidence type="ECO:0000256" key="4">
    <source>
        <dbReference type="ARBA" id="ARBA00023125"/>
    </source>
</evidence>
<feature type="domain" description="Xylanolytic transcriptional activator regulatory" evidence="8">
    <location>
        <begin position="68"/>
        <end position="141"/>
    </location>
</feature>
<organism evidence="9 10">
    <name type="scientific">Cyberlindnera jadinii (strain ATCC 18201 / CBS 1600 / BCRC 20928 / JCM 3617 / NBRC 0987 / NRRL Y-1542)</name>
    <name type="common">Torula yeast</name>
    <name type="synonym">Candida utilis</name>
    <dbReference type="NCBI Taxonomy" id="983966"/>
    <lineage>
        <taxon>Eukaryota</taxon>
        <taxon>Fungi</taxon>
        <taxon>Dikarya</taxon>
        <taxon>Ascomycota</taxon>
        <taxon>Saccharomycotina</taxon>
        <taxon>Saccharomycetes</taxon>
        <taxon>Phaffomycetales</taxon>
        <taxon>Phaffomycetaceae</taxon>
        <taxon>Cyberlindnera</taxon>
    </lineage>
</organism>
<evidence type="ECO:0000256" key="2">
    <source>
        <dbReference type="ARBA" id="ARBA00022833"/>
    </source>
</evidence>